<keyword evidence="1" id="KW-0597">Phosphoprotein</keyword>
<accession>A0A8S1BUZ7</accession>
<dbReference type="OrthoDB" id="437457at2759"/>
<feature type="compositionally biased region" description="Acidic residues" evidence="11">
    <location>
        <begin position="279"/>
        <end position="294"/>
    </location>
</feature>
<evidence type="ECO:0000313" key="14">
    <source>
        <dbReference type="EMBL" id="CAB3360186.1"/>
    </source>
</evidence>
<dbReference type="PANTHER" id="PTHR10237:SF1">
    <property type="entry name" value="DEFORMED EPIDERMAL AUTOREGULATORY FACTOR 1 HOMOLOG"/>
    <property type="match status" value="1"/>
</dbReference>
<keyword evidence="8" id="KW-0539">Nucleus</keyword>
<evidence type="ECO:0000256" key="6">
    <source>
        <dbReference type="ARBA" id="ARBA00023125"/>
    </source>
</evidence>
<keyword evidence="7" id="KW-0804">Transcription</keyword>
<evidence type="ECO:0000256" key="2">
    <source>
        <dbReference type="ARBA" id="ARBA00022723"/>
    </source>
</evidence>
<feature type="domain" description="MYND-type" evidence="13">
    <location>
        <begin position="419"/>
        <end position="455"/>
    </location>
</feature>
<keyword evidence="4" id="KW-0862">Zinc</keyword>
<dbReference type="InterPro" id="IPR010919">
    <property type="entry name" value="SAND-like_dom_sf"/>
</dbReference>
<dbReference type="PANTHER" id="PTHR10237">
    <property type="entry name" value="DEFORMED EPIDERMAL AUTOREGULATORY FACTOR 1 HOMOLOG SUPPRESSIN"/>
    <property type="match status" value="1"/>
</dbReference>
<dbReference type="Gene3D" id="3.10.390.10">
    <property type="entry name" value="SAND domain-like"/>
    <property type="match status" value="1"/>
</dbReference>
<evidence type="ECO:0000313" key="15">
    <source>
        <dbReference type="Proteomes" id="UP000494165"/>
    </source>
</evidence>
<feature type="compositionally biased region" description="Basic and acidic residues" evidence="11">
    <location>
        <begin position="264"/>
        <end position="278"/>
    </location>
</feature>
<keyword evidence="6" id="KW-0238">DNA-binding</keyword>
<dbReference type="Pfam" id="PF01342">
    <property type="entry name" value="SAND"/>
    <property type="match status" value="1"/>
</dbReference>
<evidence type="ECO:0000256" key="1">
    <source>
        <dbReference type="ARBA" id="ARBA00022553"/>
    </source>
</evidence>
<dbReference type="SMART" id="SM00258">
    <property type="entry name" value="SAND"/>
    <property type="match status" value="1"/>
</dbReference>
<keyword evidence="10" id="KW-0175">Coiled coil</keyword>
<keyword evidence="2" id="KW-0479">Metal-binding</keyword>
<evidence type="ECO:0000256" key="3">
    <source>
        <dbReference type="ARBA" id="ARBA00022771"/>
    </source>
</evidence>
<keyword evidence="3 9" id="KW-0863">Zinc-finger</keyword>
<evidence type="ECO:0000256" key="11">
    <source>
        <dbReference type="SAM" id="MobiDB-lite"/>
    </source>
</evidence>
<dbReference type="PROSITE" id="PS50864">
    <property type="entry name" value="SAND"/>
    <property type="match status" value="1"/>
</dbReference>
<evidence type="ECO:0000256" key="10">
    <source>
        <dbReference type="SAM" id="Coils"/>
    </source>
</evidence>
<dbReference type="Pfam" id="PF01753">
    <property type="entry name" value="zf-MYND"/>
    <property type="match status" value="1"/>
</dbReference>
<dbReference type="GO" id="GO:0000981">
    <property type="term" value="F:DNA-binding transcription factor activity, RNA polymerase II-specific"/>
    <property type="evidence" value="ECO:0007669"/>
    <property type="project" value="TreeGrafter"/>
</dbReference>
<protein>
    <recommendedName>
        <fullName evidence="16">MYND-type domain-containing protein</fullName>
    </recommendedName>
</protein>
<dbReference type="InterPro" id="IPR024119">
    <property type="entry name" value="TF_DEAF-1"/>
</dbReference>
<dbReference type="Proteomes" id="UP000494165">
    <property type="component" value="Unassembled WGS sequence"/>
</dbReference>
<dbReference type="InterPro" id="IPR002893">
    <property type="entry name" value="Znf_MYND"/>
</dbReference>
<evidence type="ECO:0000256" key="7">
    <source>
        <dbReference type="ARBA" id="ARBA00023163"/>
    </source>
</evidence>
<dbReference type="SUPFAM" id="SSF63763">
    <property type="entry name" value="SAND domain-like"/>
    <property type="match status" value="1"/>
</dbReference>
<organism evidence="14 15">
    <name type="scientific">Cloeon dipterum</name>
    <dbReference type="NCBI Taxonomy" id="197152"/>
    <lineage>
        <taxon>Eukaryota</taxon>
        <taxon>Metazoa</taxon>
        <taxon>Ecdysozoa</taxon>
        <taxon>Arthropoda</taxon>
        <taxon>Hexapoda</taxon>
        <taxon>Insecta</taxon>
        <taxon>Pterygota</taxon>
        <taxon>Palaeoptera</taxon>
        <taxon>Ephemeroptera</taxon>
        <taxon>Pisciforma</taxon>
        <taxon>Baetidae</taxon>
        <taxon>Cloeon</taxon>
    </lineage>
</organism>
<reference evidence="14 15" key="1">
    <citation type="submission" date="2020-04" db="EMBL/GenBank/DDBJ databases">
        <authorList>
            <person name="Alioto T."/>
            <person name="Alioto T."/>
            <person name="Gomez Garrido J."/>
        </authorList>
    </citation>
    <scope>NUCLEOTIDE SEQUENCE [LARGE SCALE GENOMIC DNA]</scope>
</reference>
<dbReference type="FunFam" id="3.10.390.10:FF:000004">
    <property type="entry name" value="Deformed epidermal autoregulatory factor 1"/>
    <property type="match status" value="1"/>
</dbReference>
<feature type="domain" description="SAND" evidence="12">
    <location>
        <begin position="150"/>
        <end position="230"/>
    </location>
</feature>
<sequence length="479" mass="52958">MEEDRNPSATVVLPDISETGGITTANDEELETRGQTVRVSADGNVVTVPVLGVGNGATFNVIAQDHTHSLQLQGAEFKPVLCVDNSFLCERNDKEANDSLRSWVRTQSLQCLQNGELKGTHTIVIQSDGDVHTANVQPAAQTPREVCNNSWNESVHQPILPVRCKNTSAELHKDRFGSGGRGKCIKVNDNWYTPSEFEALCGRASSKDWKRSIRFGGRSLQTLIDENILTPHATSCTCSACCDDESAAGPIRLFTPYKRRRRKDTADGPSRKRGKDTSGGEESDVGGSCNDEESNAENAVDSLMNMGETDDADFLVGTAEQKMMKLEDHAARILKLAQGFKAQLDKVREAYKHEIEELKEQFAREKEDAILNVKLESQVVCSRAVFETRSNEPIPVHVVDSLETACLQPSTESEENKKCANCNREAFAECSLCRRTPYCSTFCQRKDWASHQGECIRSGDAQMLKSSLGLDTSEWNLWT</sequence>
<dbReference type="AlphaFoldDB" id="A0A8S1BUZ7"/>
<dbReference type="GO" id="GO:0003677">
    <property type="term" value="F:DNA binding"/>
    <property type="evidence" value="ECO:0007669"/>
    <property type="project" value="UniProtKB-KW"/>
</dbReference>
<dbReference type="PROSITE" id="PS01360">
    <property type="entry name" value="ZF_MYND_1"/>
    <property type="match status" value="1"/>
</dbReference>
<evidence type="ECO:0008006" key="16">
    <source>
        <dbReference type="Google" id="ProtNLM"/>
    </source>
</evidence>
<keyword evidence="15" id="KW-1185">Reference proteome</keyword>
<dbReference type="GO" id="GO:0005634">
    <property type="term" value="C:nucleus"/>
    <property type="evidence" value="ECO:0007669"/>
    <property type="project" value="TreeGrafter"/>
</dbReference>
<evidence type="ECO:0000259" key="12">
    <source>
        <dbReference type="PROSITE" id="PS50864"/>
    </source>
</evidence>
<dbReference type="Gene3D" id="6.10.140.2220">
    <property type="match status" value="1"/>
</dbReference>
<gene>
    <name evidence="14" type="ORF">CLODIP_2_CD07929</name>
</gene>
<evidence type="ECO:0000256" key="4">
    <source>
        <dbReference type="ARBA" id="ARBA00022833"/>
    </source>
</evidence>
<dbReference type="PROSITE" id="PS50865">
    <property type="entry name" value="ZF_MYND_2"/>
    <property type="match status" value="1"/>
</dbReference>
<feature type="coiled-coil region" evidence="10">
    <location>
        <begin position="341"/>
        <end position="368"/>
    </location>
</feature>
<evidence type="ECO:0000259" key="13">
    <source>
        <dbReference type="PROSITE" id="PS50865"/>
    </source>
</evidence>
<name>A0A8S1BUZ7_9INSE</name>
<dbReference type="InterPro" id="IPR000770">
    <property type="entry name" value="SAND_dom"/>
</dbReference>
<keyword evidence="5" id="KW-0805">Transcription regulation</keyword>
<evidence type="ECO:0000256" key="5">
    <source>
        <dbReference type="ARBA" id="ARBA00023015"/>
    </source>
</evidence>
<dbReference type="GO" id="GO:0008270">
    <property type="term" value="F:zinc ion binding"/>
    <property type="evidence" value="ECO:0007669"/>
    <property type="project" value="UniProtKB-KW"/>
</dbReference>
<dbReference type="SUPFAM" id="SSF144232">
    <property type="entry name" value="HIT/MYND zinc finger-like"/>
    <property type="match status" value="1"/>
</dbReference>
<comment type="caution">
    <text evidence="14">The sequence shown here is derived from an EMBL/GenBank/DDBJ whole genome shotgun (WGS) entry which is preliminary data.</text>
</comment>
<evidence type="ECO:0000256" key="9">
    <source>
        <dbReference type="PROSITE-ProRule" id="PRU00134"/>
    </source>
</evidence>
<evidence type="ECO:0000256" key="8">
    <source>
        <dbReference type="ARBA" id="ARBA00023242"/>
    </source>
</evidence>
<proteinExistence type="predicted"/>
<feature type="region of interest" description="Disordered" evidence="11">
    <location>
        <begin position="253"/>
        <end position="294"/>
    </location>
</feature>
<dbReference type="EMBL" id="CADEPI010000002">
    <property type="protein sequence ID" value="CAB3360186.1"/>
    <property type="molecule type" value="Genomic_DNA"/>
</dbReference>